<dbReference type="SMART" id="SM00267">
    <property type="entry name" value="GGDEF"/>
    <property type="match status" value="1"/>
</dbReference>
<evidence type="ECO:0000313" key="4">
    <source>
        <dbReference type="EMBL" id="GLS89592.1"/>
    </source>
</evidence>
<dbReference type="PROSITE" id="PS50887">
    <property type="entry name" value="GGDEF"/>
    <property type="match status" value="1"/>
</dbReference>
<evidence type="ECO:0000256" key="1">
    <source>
        <dbReference type="SAM" id="Phobius"/>
    </source>
</evidence>
<dbReference type="Pfam" id="PF00563">
    <property type="entry name" value="EAL"/>
    <property type="match status" value="1"/>
</dbReference>
<sequence>MNQLLKKTWLLFYTIAFGGLLILAMSLFSKQAELEHDIKAEQRYVTKLFDSHVSSAFSQFESMLELISYESIAHQNLNQEIISNVLSKSSLLIGFALFTTDGNVQSVSGNLQTAHFSNLLTNEETKQSFKQTLSQDEMTIGRPYYFNGVRKWIIPIRKRIVNNQGELIGVIASAIELQTLAKQWNDISTGKRIMQATLDHSFYRILQSNLAVNKYRQVFGLPVPEKYITAVKAQIEQQGLSLNDIRKSGDVVQLKVQFSEMSNVNLLYNKDLNIWFTLIESNNSLQKILLQHLTIYGALYLFVIVIIFFLFKWVSRIERHKIAELTYRAEHDLLTGLYNRSILANRESKYHRKNQPFSLLYIDLDHFKSINDSYGYSYGDLILIEVSKRISKALNKIDDTAIRVSADEFILLIDCTDKEKLKQYCQNLLAEINLPYIVNNTDFKISASIGIAQSPLNATSIETLISYANNSMLIAKKSKNCYVFFSKRIHLQLIKKIEIEQALQNALVKNEITLVYQPQLNAQHELYGVEALVRWNNEKLGIISPEIFIPIAEKTGLMPAIGAYIMNKAMADISTLQYKMKKSFKLSINVSARQFVQLNFFEALCDCLNCYKSPYMDITIEITESLFIENVQRLRPIFKKMKEQNVSLSLDDFGTGYSSLSMLKNVPIDELKIDKSFIDFITDNKNDRAMVESIITMGKNLGMTVLAEGVETEKQVTILKNKGCDLYQGYYFSKPLTLDALEVFIGNPR</sequence>
<dbReference type="NCBIfam" id="TIGR00254">
    <property type="entry name" value="GGDEF"/>
    <property type="match status" value="1"/>
</dbReference>
<gene>
    <name evidence="4" type="ORF">GCM10007916_06590</name>
</gene>
<dbReference type="PANTHER" id="PTHR33121:SF71">
    <property type="entry name" value="OXYGEN SENSOR PROTEIN DOSP"/>
    <property type="match status" value="1"/>
</dbReference>
<comment type="caution">
    <text evidence="4">The sequence shown here is derived from an EMBL/GenBank/DDBJ whole genome shotgun (WGS) entry which is preliminary data.</text>
</comment>
<dbReference type="InterPro" id="IPR001633">
    <property type="entry name" value="EAL_dom"/>
</dbReference>
<evidence type="ECO:0000259" key="2">
    <source>
        <dbReference type="PROSITE" id="PS50883"/>
    </source>
</evidence>
<dbReference type="Gene3D" id="3.20.20.450">
    <property type="entry name" value="EAL domain"/>
    <property type="match status" value="1"/>
</dbReference>
<dbReference type="SUPFAM" id="SSF55073">
    <property type="entry name" value="Nucleotide cyclase"/>
    <property type="match status" value="1"/>
</dbReference>
<dbReference type="Pfam" id="PF00990">
    <property type="entry name" value="GGDEF"/>
    <property type="match status" value="1"/>
</dbReference>
<dbReference type="Gene3D" id="3.30.70.270">
    <property type="match status" value="1"/>
</dbReference>
<keyword evidence="1" id="KW-0472">Membrane</keyword>
<dbReference type="CDD" id="cd01949">
    <property type="entry name" value="GGDEF"/>
    <property type="match status" value="1"/>
</dbReference>
<feature type="domain" description="EAL" evidence="2">
    <location>
        <begin position="496"/>
        <end position="749"/>
    </location>
</feature>
<dbReference type="RefSeq" id="WP_284202706.1">
    <property type="nucleotide sequence ID" value="NZ_BSPQ01000001.1"/>
</dbReference>
<dbReference type="CDD" id="cd18773">
    <property type="entry name" value="PDC1_HK_sensor"/>
    <property type="match status" value="1"/>
</dbReference>
<feature type="domain" description="GGDEF" evidence="3">
    <location>
        <begin position="355"/>
        <end position="487"/>
    </location>
</feature>
<dbReference type="PROSITE" id="PS50883">
    <property type="entry name" value="EAL"/>
    <property type="match status" value="1"/>
</dbReference>
<feature type="transmembrane region" description="Helical" evidence="1">
    <location>
        <begin position="293"/>
        <end position="311"/>
    </location>
</feature>
<proteinExistence type="predicted"/>
<reference evidence="5" key="1">
    <citation type="journal article" date="2019" name="Int. J. Syst. Evol. Microbiol.">
        <title>The Global Catalogue of Microorganisms (GCM) 10K type strain sequencing project: providing services to taxonomists for standard genome sequencing and annotation.</title>
        <authorList>
            <consortium name="The Broad Institute Genomics Platform"/>
            <consortium name="The Broad Institute Genome Sequencing Center for Infectious Disease"/>
            <person name="Wu L."/>
            <person name="Ma J."/>
        </authorList>
    </citation>
    <scope>NUCLEOTIDE SEQUENCE [LARGE SCALE GENOMIC DNA]</scope>
    <source>
        <strain evidence="5">NBRC 103166</strain>
    </source>
</reference>
<feature type="transmembrane region" description="Helical" evidence="1">
    <location>
        <begin position="9"/>
        <end position="28"/>
    </location>
</feature>
<dbReference type="InterPro" id="IPR000160">
    <property type="entry name" value="GGDEF_dom"/>
</dbReference>
<dbReference type="InterPro" id="IPR029787">
    <property type="entry name" value="Nucleotide_cyclase"/>
</dbReference>
<organism evidence="4 5">
    <name type="scientific">Psychromonas marina</name>
    <dbReference type="NCBI Taxonomy" id="88364"/>
    <lineage>
        <taxon>Bacteria</taxon>
        <taxon>Pseudomonadati</taxon>
        <taxon>Pseudomonadota</taxon>
        <taxon>Gammaproteobacteria</taxon>
        <taxon>Alteromonadales</taxon>
        <taxon>Psychromonadaceae</taxon>
        <taxon>Psychromonas</taxon>
    </lineage>
</organism>
<dbReference type="InterPro" id="IPR050706">
    <property type="entry name" value="Cyclic-di-GMP_PDE-like"/>
</dbReference>
<dbReference type="EMBL" id="BSPQ01000001">
    <property type="protein sequence ID" value="GLS89592.1"/>
    <property type="molecule type" value="Genomic_DNA"/>
</dbReference>
<dbReference type="SUPFAM" id="SSF141868">
    <property type="entry name" value="EAL domain-like"/>
    <property type="match status" value="1"/>
</dbReference>
<evidence type="ECO:0000313" key="5">
    <source>
        <dbReference type="Proteomes" id="UP001157353"/>
    </source>
</evidence>
<dbReference type="PANTHER" id="PTHR33121">
    <property type="entry name" value="CYCLIC DI-GMP PHOSPHODIESTERASE PDEF"/>
    <property type="match status" value="1"/>
</dbReference>
<keyword evidence="1" id="KW-1133">Transmembrane helix</keyword>
<dbReference type="SMART" id="SM00052">
    <property type="entry name" value="EAL"/>
    <property type="match status" value="1"/>
</dbReference>
<evidence type="ECO:0000259" key="3">
    <source>
        <dbReference type="PROSITE" id="PS50887"/>
    </source>
</evidence>
<name>A0ABQ6DX04_9GAMM</name>
<dbReference type="CDD" id="cd01948">
    <property type="entry name" value="EAL"/>
    <property type="match status" value="1"/>
</dbReference>
<keyword evidence="1" id="KW-0812">Transmembrane</keyword>
<dbReference type="Gene3D" id="3.30.450.20">
    <property type="entry name" value="PAS domain"/>
    <property type="match status" value="1"/>
</dbReference>
<keyword evidence="5" id="KW-1185">Reference proteome</keyword>
<protein>
    <submittedName>
        <fullName evidence="4">GGDEF-domain containing protein</fullName>
    </submittedName>
</protein>
<dbReference type="Proteomes" id="UP001157353">
    <property type="component" value="Unassembled WGS sequence"/>
</dbReference>
<accession>A0ABQ6DX04</accession>
<dbReference type="InterPro" id="IPR035919">
    <property type="entry name" value="EAL_sf"/>
</dbReference>
<dbReference type="InterPro" id="IPR043128">
    <property type="entry name" value="Rev_trsase/Diguanyl_cyclase"/>
</dbReference>